<keyword evidence="2" id="KW-1185">Reference proteome</keyword>
<accession>A0ACC0XB52</accession>
<gene>
    <name evidence="1" type="ORF">Pint_19808</name>
</gene>
<proteinExistence type="predicted"/>
<sequence length="102" mass="11328">MLSDFFRYGMNTSCCRAKILVEYFGEDCGHDKCLMCDVCVNGPPVMQNLKEEENILMQVIATYSVSVVASLPVPCGFIFLFTCESMHNSIISSLDVIVMGQV</sequence>
<protein>
    <submittedName>
        <fullName evidence="1">Uncharacterized protein</fullName>
    </submittedName>
</protein>
<evidence type="ECO:0000313" key="1">
    <source>
        <dbReference type="EMBL" id="KAJ0014362.1"/>
    </source>
</evidence>
<name>A0ACC0XB52_9ROSI</name>
<dbReference type="EMBL" id="CM047748">
    <property type="protein sequence ID" value="KAJ0014362.1"/>
    <property type="molecule type" value="Genomic_DNA"/>
</dbReference>
<organism evidence="1 2">
    <name type="scientific">Pistacia integerrima</name>
    <dbReference type="NCBI Taxonomy" id="434235"/>
    <lineage>
        <taxon>Eukaryota</taxon>
        <taxon>Viridiplantae</taxon>
        <taxon>Streptophyta</taxon>
        <taxon>Embryophyta</taxon>
        <taxon>Tracheophyta</taxon>
        <taxon>Spermatophyta</taxon>
        <taxon>Magnoliopsida</taxon>
        <taxon>eudicotyledons</taxon>
        <taxon>Gunneridae</taxon>
        <taxon>Pentapetalae</taxon>
        <taxon>rosids</taxon>
        <taxon>malvids</taxon>
        <taxon>Sapindales</taxon>
        <taxon>Anacardiaceae</taxon>
        <taxon>Pistacia</taxon>
    </lineage>
</organism>
<dbReference type="Proteomes" id="UP001163603">
    <property type="component" value="Chromosome 13"/>
</dbReference>
<evidence type="ECO:0000313" key="2">
    <source>
        <dbReference type="Proteomes" id="UP001163603"/>
    </source>
</evidence>
<reference evidence="2" key="1">
    <citation type="journal article" date="2023" name="G3 (Bethesda)">
        <title>Genome assembly and association tests identify interacting loci associated with vigor, precocity, and sex in interspecific pistachio rootstocks.</title>
        <authorList>
            <person name="Palmer W."/>
            <person name="Jacygrad E."/>
            <person name="Sagayaradj S."/>
            <person name="Cavanaugh K."/>
            <person name="Han R."/>
            <person name="Bertier L."/>
            <person name="Beede B."/>
            <person name="Kafkas S."/>
            <person name="Golino D."/>
            <person name="Preece J."/>
            <person name="Michelmore R."/>
        </authorList>
    </citation>
    <scope>NUCLEOTIDE SEQUENCE [LARGE SCALE GENOMIC DNA]</scope>
</reference>
<comment type="caution">
    <text evidence="1">The sequence shown here is derived from an EMBL/GenBank/DDBJ whole genome shotgun (WGS) entry which is preliminary data.</text>
</comment>